<evidence type="ECO:0000313" key="2">
    <source>
        <dbReference type="Proteomes" id="UP000246073"/>
    </source>
</evidence>
<dbReference type="Proteomes" id="UP000246073">
    <property type="component" value="Unassembled WGS sequence"/>
</dbReference>
<gene>
    <name evidence="1" type="ORF">OHAE_629</name>
</gene>
<organism evidence="1 2">
    <name type="scientific">Ochrobactrum soli</name>
    <dbReference type="NCBI Taxonomy" id="2448455"/>
    <lineage>
        <taxon>Bacteria</taxon>
        <taxon>Pseudomonadati</taxon>
        <taxon>Pseudomonadota</taxon>
        <taxon>Alphaproteobacteria</taxon>
        <taxon>Hyphomicrobiales</taxon>
        <taxon>Brucellaceae</taxon>
        <taxon>Brucella/Ochrobactrum group</taxon>
        <taxon>Ochrobactrum</taxon>
    </lineage>
</organism>
<name>A0A2P9HL10_9HYPH</name>
<sequence>MVNQSATVDGPPIMKRLVEGIENETRMGSPACSPTDDAASEGINHERDVNKALPSGHIREIRKPEHVGRRREKVPVHPVERAWCGLVRHGGFDGFATDDAL</sequence>
<protein>
    <submittedName>
        <fullName evidence="1">Uncharacterized protein</fullName>
    </submittedName>
</protein>
<proteinExistence type="predicted"/>
<reference evidence="2" key="1">
    <citation type="submission" date="2017-12" db="EMBL/GenBank/DDBJ databases">
        <authorList>
            <person name="Diaz M."/>
        </authorList>
    </citation>
    <scope>NUCLEOTIDE SEQUENCE [LARGE SCALE GENOMIC DNA]</scope>
    <source>
        <strain evidence="2">FI11154</strain>
    </source>
</reference>
<evidence type="ECO:0000313" key="1">
    <source>
        <dbReference type="EMBL" id="SPL64762.1"/>
    </source>
</evidence>
<accession>A0A2P9HL10</accession>
<dbReference type="EMBL" id="OOFM01000005">
    <property type="protein sequence ID" value="SPL64762.1"/>
    <property type="molecule type" value="Genomic_DNA"/>
</dbReference>
<dbReference type="AlphaFoldDB" id="A0A2P9HL10"/>
<dbReference type="AntiFam" id="ANF00009">
    <property type="entry name" value="Shadow ORF (opposite transposase protein)"/>
</dbReference>